<dbReference type="Proteomes" id="UP000541352">
    <property type="component" value="Unassembled WGS sequence"/>
</dbReference>
<dbReference type="EMBL" id="JACIBY010000029">
    <property type="protein sequence ID" value="MBB3842210.1"/>
    <property type="molecule type" value="Genomic_DNA"/>
</dbReference>
<sequence>MIPIQFDEVNVVFGKPDTMTDEECGSLPALVDTLPNGQDVIVSCWQLSEDEIAMLTKTGRIYLTVYSKIMFPVLLSTEITV</sequence>
<proteinExistence type="predicted"/>
<dbReference type="AlphaFoldDB" id="A0A7W5ZRA9"/>
<comment type="caution">
    <text evidence="1">The sequence shown here is derived from an EMBL/GenBank/DDBJ whole genome shotgun (WGS) entry which is preliminary data.</text>
</comment>
<evidence type="ECO:0000313" key="1">
    <source>
        <dbReference type="EMBL" id="MBB3842210.1"/>
    </source>
</evidence>
<keyword evidence="2" id="KW-1185">Reference proteome</keyword>
<evidence type="ECO:0000313" key="2">
    <source>
        <dbReference type="Proteomes" id="UP000541352"/>
    </source>
</evidence>
<accession>A0A7W5ZRA9</accession>
<reference evidence="1 2" key="1">
    <citation type="submission" date="2020-08" db="EMBL/GenBank/DDBJ databases">
        <title>Genomic Encyclopedia of Type Strains, Phase IV (KMG-IV): sequencing the most valuable type-strain genomes for metagenomic binning, comparative biology and taxonomic classification.</title>
        <authorList>
            <person name="Goeker M."/>
        </authorList>
    </citation>
    <scope>NUCLEOTIDE SEQUENCE [LARGE SCALE GENOMIC DNA]</scope>
    <source>
        <strain evidence="1 2">DSM 17976</strain>
    </source>
</reference>
<name>A0A7W5ZRA9_9BACT</name>
<organism evidence="1 2">
    <name type="scientific">Runella defluvii</name>
    <dbReference type="NCBI Taxonomy" id="370973"/>
    <lineage>
        <taxon>Bacteria</taxon>
        <taxon>Pseudomonadati</taxon>
        <taxon>Bacteroidota</taxon>
        <taxon>Cytophagia</taxon>
        <taxon>Cytophagales</taxon>
        <taxon>Spirosomataceae</taxon>
        <taxon>Runella</taxon>
    </lineage>
</organism>
<protein>
    <submittedName>
        <fullName evidence="1">Uncharacterized protein</fullName>
    </submittedName>
</protein>
<gene>
    <name evidence="1" type="ORF">FHS57_006241</name>
</gene>